<evidence type="ECO:0000313" key="2">
    <source>
        <dbReference type="Proteomes" id="UP001249851"/>
    </source>
</evidence>
<evidence type="ECO:0000313" key="1">
    <source>
        <dbReference type="EMBL" id="KAK2546922.1"/>
    </source>
</evidence>
<sequence>MSLSSAKACSTFSISTSLLKTLKGILSIPLQLLFYCSFSTGLMAREVPIHKKGSSYLVSNYTLISLLSIFNK</sequence>
<comment type="caution">
    <text evidence="1">The sequence shown here is derived from an EMBL/GenBank/DDBJ whole genome shotgun (WGS) entry which is preliminary data.</text>
</comment>
<dbReference type="Proteomes" id="UP001249851">
    <property type="component" value="Unassembled WGS sequence"/>
</dbReference>
<reference evidence="1" key="2">
    <citation type="journal article" date="2023" name="Science">
        <title>Genomic signatures of disease resistance in endangered staghorn corals.</title>
        <authorList>
            <person name="Vollmer S.V."/>
            <person name="Selwyn J.D."/>
            <person name="Despard B.A."/>
            <person name="Roesel C.L."/>
        </authorList>
    </citation>
    <scope>NUCLEOTIDE SEQUENCE</scope>
    <source>
        <strain evidence="1">K2</strain>
    </source>
</reference>
<keyword evidence="2" id="KW-1185">Reference proteome</keyword>
<name>A0AAD9PQ21_ACRCE</name>
<protein>
    <submittedName>
        <fullName evidence="1">Uncharacterized protein</fullName>
    </submittedName>
</protein>
<reference evidence="1" key="1">
    <citation type="journal article" date="2023" name="G3 (Bethesda)">
        <title>Whole genome assembly and annotation of the endangered Caribbean coral Acropora cervicornis.</title>
        <authorList>
            <person name="Selwyn J.D."/>
            <person name="Vollmer S.V."/>
        </authorList>
    </citation>
    <scope>NUCLEOTIDE SEQUENCE</scope>
    <source>
        <strain evidence="1">K2</strain>
    </source>
</reference>
<dbReference type="AlphaFoldDB" id="A0AAD9PQ21"/>
<dbReference type="EMBL" id="JARQWQ010000241">
    <property type="protein sequence ID" value="KAK2546922.1"/>
    <property type="molecule type" value="Genomic_DNA"/>
</dbReference>
<accession>A0AAD9PQ21</accession>
<proteinExistence type="predicted"/>
<gene>
    <name evidence="1" type="ORF">P5673_033337</name>
</gene>
<organism evidence="1 2">
    <name type="scientific">Acropora cervicornis</name>
    <name type="common">Staghorn coral</name>
    <dbReference type="NCBI Taxonomy" id="6130"/>
    <lineage>
        <taxon>Eukaryota</taxon>
        <taxon>Metazoa</taxon>
        <taxon>Cnidaria</taxon>
        <taxon>Anthozoa</taxon>
        <taxon>Hexacorallia</taxon>
        <taxon>Scleractinia</taxon>
        <taxon>Astrocoeniina</taxon>
        <taxon>Acroporidae</taxon>
        <taxon>Acropora</taxon>
    </lineage>
</organism>